<gene>
    <name evidence="2" type="ORF">H5V45_21450</name>
</gene>
<keyword evidence="3" id="KW-1185">Reference proteome</keyword>
<evidence type="ECO:0000256" key="1">
    <source>
        <dbReference type="SAM" id="Phobius"/>
    </source>
</evidence>
<keyword evidence="1" id="KW-1133">Transmembrane helix</keyword>
<feature type="transmembrane region" description="Helical" evidence="1">
    <location>
        <begin position="18"/>
        <end position="38"/>
    </location>
</feature>
<protein>
    <submittedName>
        <fullName evidence="2">Uncharacterized protein</fullName>
    </submittedName>
</protein>
<name>A0A7X0RKM8_9ACTN</name>
<accession>A0A7X0RKM8</accession>
<dbReference type="EMBL" id="JACKXE010000002">
    <property type="protein sequence ID" value="MBB6629897.1"/>
    <property type="molecule type" value="Genomic_DNA"/>
</dbReference>
<dbReference type="Proteomes" id="UP000523955">
    <property type="component" value="Unassembled WGS sequence"/>
</dbReference>
<dbReference type="AlphaFoldDB" id="A0A7X0RKM8"/>
<organism evidence="2 3">
    <name type="scientific">Nocardioides luti</name>
    <dbReference type="NCBI Taxonomy" id="2761101"/>
    <lineage>
        <taxon>Bacteria</taxon>
        <taxon>Bacillati</taxon>
        <taxon>Actinomycetota</taxon>
        <taxon>Actinomycetes</taxon>
        <taxon>Propionibacteriales</taxon>
        <taxon>Nocardioidaceae</taxon>
        <taxon>Nocardioides</taxon>
    </lineage>
</organism>
<comment type="caution">
    <text evidence="2">The sequence shown here is derived from an EMBL/GenBank/DDBJ whole genome shotgun (WGS) entry which is preliminary data.</text>
</comment>
<evidence type="ECO:0000313" key="3">
    <source>
        <dbReference type="Proteomes" id="UP000523955"/>
    </source>
</evidence>
<sequence length="173" mass="17999">MTTSALPTPGLEVRRTRAWVALALVPVLLLVAAGVWFVTHPAPLETTTVPVQATAPVGVAVYVGVYRLPADADRTLHLSDVDVADDGEAEVAVAALVCHGSALNVTSTPTTFCPDLEPASDATMRPGDQLVLQVAGESAGSVTISPPRVSYRDALQRATQPAGRPVELTVLAR</sequence>
<dbReference type="RefSeq" id="WP_185255106.1">
    <property type="nucleotide sequence ID" value="NZ_JACKXE010000002.1"/>
</dbReference>
<proteinExistence type="predicted"/>
<keyword evidence="1" id="KW-0812">Transmembrane</keyword>
<keyword evidence="1" id="KW-0472">Membrane</keyword>
<reference evidence="2 3" key="1">
    <citation type="submission" date="2020-08" db="EMBL/GenBank/DDBJ databases">
        <authorList>
            <person name="Seo M.-J."/>
        </authorList>
    </citation>
    <scope>NUCLEOTIDE SEQUENCE [LARGE SCALE GENOMIC DNA]</scope>
    <source>
        <strain evidence="2 3">KIGAM211</strain>
    </source>
</reference>
<evidence type="ECO:0000313" key="2">
    <source>
        <dbReference type="EMBL" id="MBB6629897.1"/>
    </source>
</evidence>